<accession>A0A812JRY0</accession>
<evidence type="ECO:0000313" key="1">
    <source>
        <dbReference type="EMBL" id="CAE7215465.1"/>
    </source>
</evidence>
<comment type="caution">
    <text evidence="1">The sequence shown here is derived from an EMBL/GenBank/DDBJ whole genome shotgun (WGS) entry which is preliminary data.</text>
</comment>
<organism evidence="1 2">
    <name type="scientific">Symbiodinium necroappetens</name>
    <dbReference type="NCBI Taxonomy" id="1628268"/>
    <lineage>
        <taxon>Eukaryota</taxon>
        <taxon>Sar</taxon>
        <taxon>Alveolata</taxon>
        <taxon>Dinophyceae</taxon>
        <taxon>Suessiales</taxon>
        <taxon>Symbiodiniaceae</taxon>
        <taxon>Symbiodinium</taxon>
    </lineage>
</organism>
<dbReference type="Proteomes" id="UP000601435">
    <property type="component" value="Unassembled WGS sequence"/>
</dbReference>
<dbReference type="EMBL" id="CAJNJA010006784">
    <property type="protein sequence ID" value="CAE7215465.1"/>
    <property type="molecule type" value="Genomic_DNA"/>
</dbReference>
<name>A0A812JRY0_9DINO</name>
<protein>
    <submittedName>
        <fullName evidence="1">Uncharacterized protein</fullName>
    </submittedName>
</protein>
<dbReference type="OrthoDB" id="440981at2759"/>
<gene>
    <name evidence="1" type="ORF">SNEC2469_LOCUS2448</name>
</gene>
<proteinExistence type="predicted"/>
<reference evidence="1" key="1">
    <citation type="submission" date="2021-02" db="EMBL/GenBank/DDBJ databases">
        <authorList>
            <person name="Dougan E. K."/>
            <person name="Rhodes N."/>
            <person name="Thang M."/>
            <person name="Chan C."/>
        </authorList>
    </citation>
    <scope>NUCLEOTIDE SEQUENCE</scope>
</reference>
<sequence length="215" mass="24747">MEVHEVSSTELCVPNFRAYKVLGDDMTLESIRQLAWELDDLDGRDSIQDPEWQALYMQFTTSHVLGTVPYRWESRARTYTHAQLLEVEFDSLNVVVLDGPLLHDGGVCAEEKAAAVRVHLNMCSDQKELLMHELGKRGKAALVRETEEEWELLVPHNLLSQLGFSERVIARWRRHQTLPVSSHWQDAEQAGTDLWKPWDDTVETPCIPDLDLSWL</sequence>
<dbReference type="AlphaFoldDB" id="A0A812JRY0"/>
<evidence type="ECO:0000313" key="2">
    <source>
        <dbReference type="Proteomes" id="UP000601435"/>
    </source>
</evidence>
<keyword evidence="2" id="KW-1185">Reference proteome</keyword>